<reference evidence="2 3" key="1">
    <citation type="journal article" date="2017" name="Appl. Environ. Microbiol.">
        <title>Parallel evolution of two clades of a major Atlantic endemic Vibrio parahaemolyticus pathogen lineage by independent acquisition of related pathogenicity islands.</title>
        <authorList>
            <person name="Xu F."/>
            <person name="Gonzalez-Escalona N."/>
            <person name="Drees K.P."/>
            <person name="Sebra R.P."/>
            <person name="Cooper V.S."/>
            <person name="Jones S.H."/>
            <person name="Whistler C.A."/>
        </authorList>
    </citation>
    <scope>NUCLEOTIDE SEQUENCE [LARGE SCALE GENOMIC DNA]</scope>
    <source>
        <strain evidence="2 3">MAVP-3</strain>
    </source>
</reference>
<dbReference type="EMBL" id="NIXT01000894">
    <property type="protein sequence ID" value="OXE31961.1"/>
    <property type="molecule type" value="Genomic_DNA"/>
</dbReference>
<dbReference type="AlphaFoldDB" id="A0A227J9Z4"/>
<feature type="non-terminal residue" evidence="2">
    <location>
        <position position="256"/>
    </location>
</feature>
<name>A0A227J9Z4_VIBPH</name>
<evidence type="ECO:0000256" key="1">
    <source>
        <dbReference type="SAM" id="SignalP"/>
    </source>
</evidence>
<dbReference type="PANTHER" id="PTHR30451">
    <property type="entry name" value="OUTER MEMBRANE USHER PROTEIN"/>
    <property type="match status" value="1"/>
</dbReference>
<dbReference type="GO" id="GO:0009279">
    <property type="term" value="C:cell outer membrane"/>
    <property type="evidence" value="ECO:0007669"/>
    <property type="project" value="TreeGrafter"/>
</dbReference>
<feature type="chain" id="PRO_5012895305" evidence="1">
    <location>
        <begin position="21"/>
        <end position="256"/>
    </location>
</feature>
<sequence>MYVLLWLGLLSMAWSNIGLCANSPNSFSELPSPENFSFDKFNNISLKLELVINQRATGHITEVERIGEQYFLQRQDLIAVGVTAKSLPGTEDRIDVSSIAGVNVRYLQSSLQLAIDVPPNWLPMQSLSAHDMGRFSPAKFGRGGLFNYNVFGVYENESQQKEVSIDHEIRAFSEFGVFSTTGIFKSNFHRDVQSQQSSQYTRFDTGYEYANQARRLRLEVGDYIVRPLSWSQPVRMAGIQLSHDFSMRPDVVTTPL</sequence>
<gene>
    <name evidence="2" type="ORF">CA163_15150</name>
</gene>
<organism evidence="2 3">
    <name type="scientific">Vibrio parahaemolyticus</name>
    <dbReference type="NCBI Taxonomy" id="670"/>
    <lineage>
        <taxon>Bacteria</taxon>
        <taxon>Pseudomonadati</taxon>
        <taxon>Pseudomonadota</taxon>
        <taxon>Gammaproteobacteria</taxon>
        <taxon>Vibrionales</taxon>
        <taxon>Vibrionaceae</taxon>
        <taxon>Vibrio</taxon>
    </lineage>
</organism>
<protein>
    <submittedName>
        <fullName evidence="2">Protein CsuD</fullName>
    </submittedName>
</protein>
<dbReference type="STRING" id="670.ACZ92_02070"/>
<comment type="caution">
    <text evidence="2">The sequence shown here is derived from an EMBL/GenBank/DDBJ whole genome shotgun (WGS) entry which is preliminary data.</text>
</comment>
<dbReference type="InterPro" id="IPR000015">
    <property type="entry name" value="Fimb_usher"/>
</dbReference>
<dbReference type="PANTHER" id="PTHR30451:SF5">
    <property type="entry name" value="SLR0019 PROTEIN"/>
    <property type="match status" value="1"/>
</dbReference>
<keyword evidence="1" id="KW-0732">Signal</keyword>
<accession>A0A227J9Z4</accession>
<dbReference type="GO" id="GO:0015473">
    <property type="term" value="F:fimbrial usher porin activity"/>
    <property type="evidence" value="ECO:0007669"/>
    <property type="project" value="InterPro"/>
</dbReference>
<dbReference type="GO" id="GO:0009297">
    <property type="term" value="P:pilus assembly"/>
    <property type="evidence" value="ECO:0007669"/>
    <property type="project" value="InterPro"/>
</dbReference>
<proteinExistence type="predicted"/>
<dbReference type="Proteomes" id="UP000214596">
    <property type="component" value="Unassembled WGS sequence"/>
</dbReference>
<evidence type="ECO:0000313" key="3">
    <source>
        <dbReference type="Proteomes" id="UP000214596"/>
    </source>
</evidence>
<evidence type="ECO:0000313" key="2">
    <source>
        <dbReference type="EMBL" id="OXE31961.1"/>
    </source>
</evidence>
<feature type="signal peptide" evidence="1">
    <location>
        <begin position="1"/>
        <end position="20"/>
    </location>
</feature>